<dbReference type="InterPro" id="IPR003591">
    <property type="entry name" value="Leu-rich_rpt_typical-subtyp"/>
</dbReference>
<dbReference type="PANTHER" id="PTHR24366">
    <property type="entry name" value="IG(IMMUNOGLOBULIN) AND LRR(LEUCINE RICH REPEAT) DOMAINS"/>
    <property type="match status" value="1"/>
</dbReference>
<keyword evidence="3" id="KW-1133">Transmembrane helix</keyword>
<keyword evidence="6" id="KW-1185">Reference proteome</keyword>
<accession>A0A813VKN3</accession>
<feature type="signal peptide" evidence="4">
    <location>
        <begin position="1"/>
        <end position="19"/>
    </location>
</feature>
<feature type="transmembrane region" description="Helical" evidence="3">
    <location>
        <begin position="644"/>
        <end position="668"/>
    </location>
</feature>
<evidence type="ECO:0000313" key="6">
    <source>
        <dbReference type="Proteomes" id="UP000663879"/>
    </source>
</evidence>
<dbReference type="InterPro" id="IPR001611">
    <property type="entry name" value="Leu-rich_rpt"/>
</dbReference>
<feature type="non-terminal residue" evidence="5">
    <location>
        <position position="669"/>
    </location>
</feature>
<keyword evidence="3" id="KW-0812">Transmembrane</keyword>
<dbReference type="Pfam" id="PF13855">
    <property type="entry name" value="LRR_8"/>
    <property type="match status" value="1"/>
</dbReference>
<name>A0A813VKN3_9BILA</name>
<keyword evidence="1" id="KW-0433">Leucine-rich repeat</keyword>
<dbReference type="EMBL" id="CAJNOC010001206">
    <property type="protein sequence ID" value="CAF0844610.1"/>
    <property type="molecule type" value="Genomic_DNA"/>
</dbReference>
<keyword evidence="4" id="KW-0732">Signal</keyword>
<dbReference type="Gene3D" id="3.80.10.10">
    <property type="entry name" value="Ribonuclease Inhibitor"/>
    <property type="match status" value="2"/>
</dbReference>
<feature type="chain" id="PRO_5032831711" evidence="4">
    <location>
        <begin position="20"/>
        <end position="669"/>
    </location>
</feature>
<gene>
    <name evidence="5" type="ORF">OXX778_LOCUS8634</name>
</gene>
<dbReference type="Proteomes" id="UP000663879">
    <property type="component" value="Unassembled WGS sequence"/>
</dbReference>
<protein>
    <submittedName>
        <fullName evidence="5">Uncharacterized protein</fullName>
    </submittedName>
</protein>
<keyword evidence="2" id="KW-0677">Repeat</keyword>
<evidence type="ECO:0000256" key="4">
    <source>
        <dbReference type="SAM" id="SignalP"/>
    </source>
</evidence>
<sequence length="669" mass="78425">MFYSSLFIILGLLIDNSISIISNNTCASIPRDRRQQICHCSKQLQLKCTFTSDINRFESKDLDVSLRPIFYDDVTLSRLSDPEDFEDINLNFDLNKKRYLNNKKNLYLYFPNFNVFNSPYIRITMRRFLYIPSFAFTDENLSKSIESIVFEISEAYDFGIEQYAFYNMIVGDSLILEGAFNQITFHENSFQNSVINELIIGCYCIECERFDGRCKLQFGQKSKFRRDVSSLKKVEPYIKSLKLFGVEFDWNFDSIPGMNNLEKIEISNSKFFSKAEFEIKANTIYENLHEFVFKNNNLKSLSQLKHLKNFSKLKILNLNQNLLEKLDENLFDVSNSLLEFSLERNKISKIELGIFGENFQNLKILNLNNNRIKTIENESFKHLKSLETLDLTYNRLNYLSDETFTGLNNLKELLLSYNPFKNFDLNSFKNLNNLNRLDIISQTETDWFNFDNNDVCLLSHFKCGTQINIDHDQRCNCFVKYINLLGTGEENENDKWNKPCISNENENLNRYFEETNSHFAEIDKLYKNERDPNVLSSPILEPKIECPRDLVIKCFTNISSDLFKDSCLYKKFMLKNEPISLNFKSSQDVEKFTNKEDNHKVTDMNIYDYTTSKESADFFKDSIVKQSIQKENICGKTISDAKCFQMITVVISIVFFISILALLLSIYLF</sequence>
<dbReference type="SMART" id="SM00369">
    <property type="entry name" value="LRR_TYP"/>
    <property type="match status" value="5"/>
</dbReference>
<dbReference type="PANTHER" id="PTHR24366:SF80">
    <property type="entry name" value="LD30178P"/>
    <property type="match status" value="1"/>
</dbReference>
<keyword evidence="3" id="KW-0472">Membrane</keyword>
<dbReference type="OrthoDB" id="676979at2759"/>
<dbReference type="SUPFAM" id="SSF52058">
    <property type="entry name" value="L domain-like"/>
    <property type="match status" value="1"/>
</dbReference>
<evidence type="ECO:0000256" key="1">
    <source>
        <dbReference type="ARBA" id="ARBA00022614"/>
    </source>
</evidence>
<dbReference type="AlphaFoldDB" id="A0A813VKN3"/>
<proteinExistence type="predicted"/>
<dbReference type="InterPro" id="IPR032675">
    <property type="entry name" value="LRR_dom_sf"/>
</dbReference>
<evidence type="ECO:0000313" key="5">
    <source>
        <dbReference type="EMBL" id="CAF0844610.1"/>
    </source>
</evidence>
<evidence type="ECO:0000256" key="2">
    <source>
        <dbReference type="ARBA" id="ARBA00022737"/>
    </source>
</evidence>
<comment type="caution">
    <text evidence="5">The sequence shown here is derived from an EMBL/GenBank/DDBJ whole genome shotgun (WGS) entry which is preliminary data.</text>
</comment>
<reference evidence="5" key="1">
    <citation type="submission" date="2021-02" db="EMBL/GenBank/DDBJ databases">
        <authorList>
            <person name="Nowell W R."/>
        </authorList>
    </citation>
    <scope>NUCLEOTIDE SEQUENCE</scope>
    <source>
        <strain evidence="5">Ploen Becks lab</strain>
    </source>
</reference>
<evidence type="ECO:0000256" key="3">
    <source>
        <dbReference type="SAM" id="Phobius"/>
    </source>
</evidence>
<organism evidence="5 6">
    <name type="scientific">Brachionus calyciflorus</name>
    <dbReference type="NCBI Taxonomy" id="104777"/>
    <lineage>
        <taxon>Eukaryota</taxon>
        <taxon>Metazoa</taxon>
        <taxon>Spiralia</taxon>
        <taxon>Gnathifera</taxon>
        <taxon>Rotifera</taxon>
        <taxon>Eurotatoria</taxon>
        <taxon>Monogononta</taxon>
        <taxon>Pseudotrocha</taxon>
        <taxon>Ploima</taxon>
        <taxon>Brachionidae</taxon>
        <taxon>Brachionus</taxon>
    </lineage>
</organism>
<dbReference type="PROSITE" id="PS51450">
    <property type="entry name" value="LRR"/>
    <property type="match status" value="2"/>
</dbReference>